<dbReference type="EMBL" id="SISK01000006">
    <property type="protein sequence ID" value="TBN39879.1"/>
    <property type="molecule type" value="Genomic_DNA"/>
</dbReference>
<name>A0A4Q9G0U1_9RHOB</name>
<dbReference type="GO" id="GO:0006302">
    <property type="term" value="P:double-strand break repair"/>
    <property type="evidence" value="ECO:0007669"/>
    <property type="project" value="TreeGrafter"/>
</dbReference>
<evidence type="ECO:0000256" key="5">
    <source>
        <dbReference type="ARBA" id="ARBA00023204"/>
    </source>
</evidence>
<accession>A0A4Q9G0U1</accession>
<evidence type="ECO:0000256" key="7">
    <source>
        <dbReference type="HAMAP-Rule" id="MF_00201"/>
    </source>
</evidence>
<dbReference type="InterPro" id="IPR003717">
    <property type="entry name" value="RecO"/>
</dbReference>
<keyword evidence="4 7" id="KW-0233">DNA recombination</keyword>
<comment type="function">
    <text evidence="7">Involved in DNA repair and RecF pathway recombination.</text>
</comment>
<dbReference type="HAMAP" id="MF_00201">
    <property type="entry name" value="RecO"/>
    <property type="match status" value="1"/>
</dbReference>
<comment type="similarity">
    <text evidence="1 7">Belongs to the RecO family.</text>
</comment>
<keyword evidence="5 7" id="KW-0234">DNA repair</keyword>
<comment type="caution">
    <text evidence="9">The sequence shown here is derived from an EMBL/GenBank/DDBJ whole genome shotgun (WGS) entry which is preliminary data.</text>
</comment>
<evidence type="ECO:0000313" key="10">
    <source>
        <dbReference type="Proteomes" id="UP000293520"/>
    </source>
</evidence>
<keyword evidence="3 7" id="KW-0227">DNA damage</keyword>
<organism evidence="9 10">
    <name type="scientific">Paracoccus subflavus</name>
    <dbReference type="NCBI Taxonomy" id="2528244"/>
    <lineage>
        <taxon>Bacteria</taxon>
        <taxon>Pseudomonadati</taxon>
        <taxon>Pseudomonadota</taxon>
        <taxon>Alphaproteobacteria</taxon>
        <taxon>Rhodobacterales</taxon>
        <taxon>Paracoccaceae</taxon>
        <taxon>Paracoccus</taxon>
    </lineage>
</organism>
<dbReference type="InterPro" id="IPR042242">
    <property type="entry name" value="RecO_C"/>
</dbReference>
<evidence type="ECO:0000256" key="3">
    <source>
        <dbReference type="ARBA" id="ARBA00022763"/>
    </source>
</evidence>
<dbReference type="PANTHER" id="PTHR33991:SF1">
    <property type="entry name" value="DNA REPAIR PROTEIN RECO"/>
    <property type="match status" value="1"/>
</dbReference>
<dbReference type="GO" id="GO:0006310">
    <property type="term" value="P:DNA recombination"/>
    <property type="evidence" value="ECO:0007669"/>
    <property type="project" value="UniProtKB-UniRule"/>
</dbReference>
<dbReference type="Gene3D" id="1.20.1440.120">
    <property type="entry name" value="Recombination protein O, C-terminal domain"/>
    <property type="match status" value="1"/>
</dbReference>
<evidence type="ECO:0000256" key="4">
    <source>
        <dbReference type="ARBA" id="ARBA00023172"/>
    </source>
</evidence>
<dbReference type="PANTHER" id="PTHR33991">
    <property type="entry name" value="DNA REPAIR PROTEIN RECO"/>
    <property type="match status" value="1"/>
</dbReference>
<dbReference type="GO" id="GO:0043590">
    <property type="term" value="C:bacterial nucleoid"/>
    <property type="evidence" value="ECO:0007669"/>
    <property type="project" value="TreeGrafter"/>
</dbReference>
<evidence type="ECO:0000256" key="2">
    <source>
        <dbReference type="ARBA" id="ARBA00021310"/>
    </source>
</evidence>
<evidence type="ECO:0000256" key="6">
    <source>
        <dbReference type="ARBA" id="ARBA00033409"/>
    </source>
</evidence>
<dbReference type="OrthoDB" id="9804792at2"/>
<dbReference type="Gene3D" id="2.40.50.140">
    <property type="entry name" value="Nucleic acid-binding proteins"/>
    <property type="match status" value="1"/>
</dbReference>
<dbReference type="Proteomes" id="UP000293520">
    <property type="component" value="Unassembled WGS sequence"/>
</dbReference>
<dbReference type="InterPro" id="IPR037278">
    <property type="entry name" value="ARFGAP/RecO"/>
</dbReference>
<dbReference type="RefSeq" id="WP_130991081.1">
    <property type="nucleotide sequence ID" value="NZ_SISK01000006.1"/>
</dbReference>
<dbReference type="InterPro" id="IPR012340">
    <property type="entry name" value="NA-bd_OB-fold"/>
</dbReference>
<keyword evidence="10" id="KW-1185">Reference proteome</keyword>
<dbReference type="SUPFAM" id="SSF57863">
    <property type="entry name" value="ArfGap/RecO-like zinc finger"/>
    <property type="match status" value="1"/>
</dbReference>
<evidence type="ECO:0000313" key="9">
    <source>
        <dbReference type="EMBL" id="TBN39879.1"/>
    </source>
</evidence>
<reference evidence="9 10" key="1">
    <citation type="submission" date="2019-02" db="EMBL/GenBank/DDBJ databases">
        <title>Paracoccus subflavus sp. nov., isolated from marine sediment of the Pacific Ocean.</title>
        <authorList>
            <person name="Zhang G."/>
        </authorList>
    </citation>
    <scope>NUCLEOTIDE SEQUENCE [LARGE SCALE GENOMIC DNA]</scope>
    <source>
        <strain evidence="9 10">GY0581</strain>
    </source>
</reference>
<gene>
    <name evidence="7 9" type="primary">recO</name>
    <name evidence="9" type="ORF">EYE42_09450</name>
</gene>
<dbReference type="NCBIfam" id="TIGR00613">
    <property type="entry name" value="reco"/>
    <property type="match status" value="1"/>
</dbReference>
<dbReference type="InterPro" id="IPR022572">
    <property type="entry name" value="DNA_rep/recomb_RecO_N"/>
</dbReference>
<dbReference type="Pfam" id="PF11967">
    <property type="entry name" value="RecO_N"/>
    <property type="match status" value="1"/>
</dbReference>
<dbReference type="Pfam" id="PF02565">
    <property type="entry name" value="RecO_C"/>
    <property type="match status" value="1"/>
</dbReference>
<feature type="domain" description="DNA replication/recombination mediator RecO N-terminal" evidence="8">
    <location>
        <begin position="1"/>
        <end position="73"/>
    </location>
</feature>
<sequence length="254" mass="27184">MEWQAEGTVLARRPHGETAVILDVLTGLHGRHSGLVPGGASQKRAAILQPGSRLDLRWRARRDDQLGTFSVEPLRLRSGLMTDPTALAGLNAVCSLLVFALPERDPHPALVSDTEHLLDRMDAGGDWGADYLRWEIRLLDEMGFGLDLSACAVTGARGGLAYVSPRSGRAVSREGAGEWADRLLPLPGVLGGAGDNRGQDLAEGLAITGHFLATRIAGELVGRPVPPARQRLVDRLARCQPQAVTDRPAPDPAR</sequence>
<proteinExistence type="inferred from homology"/>
<dbReference type="SUPFAM" id="SSF50249">
    <property type="entry name" value="Nucleic acid-binding proteins"/>
    <property type="match status" value="1"/>
</dbReference>
<evidence type="ECO:0000259" key="8">
    <source>
        <dbReference type="Pfam" id="PF11967"/>
    </source>
</evidence>
<dbReference type="AlphaFoldDB" id="A0A4Q9G0U1"/>
<evidence type="ECO:0000256" key="1">
    <source>
        <dbReference type="ARBA" id="ARBA00007452"/>
    </source>
</evidence>
<protein>
    <recommendedName>
        <fullName evidence="2 7">DNA repair protein RecO</fullName>
    </recommendedName>
    <alternativeName>
        <fullName evidence="6 7">Recombination protein O</fullName>
    </alternativeName>
</protein>